<sequence>MAKKSRKKRSIYSPYLDEIKDLLNKGHTSTDIYKKLKLKYNLNAHYM</sequence>
<dbReference type="AlphaFoldDB" id="A0A1I5USL8"/>
<evidence type="ECO:0000313" key="1">
    <source>
        <dbReference type="EMBL" id="SFP98265.1"/>
    </source>
</evidence>
<dbReference type="Proteomes" id="UP000199227">
    <property type="component" value="Unassembled WGS sequence"/>
</dbReference>
<organism evidence="1 2">
    <name type="scientific">Hydrogenimonas thermophila</name>
    <dbReference type="NCBI Taxonomy" id="223786"/>
    <lineage>
        <taxon>Bacteria</taxon>
        <taxon>Pseudomonadati</taxon>
        <taxon>Campylobacterota</taxon>
        <taxon>Epsilonproteobacteria</taxon>
        <taxon>Campylobacterales</taxon>
        <taxon>Hydrogenimonadaceae</taxon>
        <taxon>Hydrogenimonas</taxon>
    </lineage>
</organism>
<accession>A0A1I5USL8</accession>
<gene>
    <name evidence="1" type="ORF">SAMN05216234_1705</name>
</gene>
<protein>
    <submittedName>
        <fullName evidence="1">Uncharacterized protein</fullName>
    </submittedName>
</protein>
<dbReference type="EMBL" id="FOXB01000070">
    <property type="protein sequence ID" value="SFP98265.1"/>
    <property type="molecule type" value="Genomic_DNA"/>
</dbReference>
<dbReference type="STRING" id="223786.SAMN05216234_1705"/>
<keyword evidence="2" id="KW-1185">Reference proteome</keyword>
<evidence type="ECO:0000313" key="2">
    <source>
        <dbReference type="Proteomes" id="UP000199227"/>
    </source>
</evidence>
<reference evidence="1 2" key="1">
    <citation type="submission" date="2016-10" db="EMBL/GenBank/DDBJ databases">
        <authorList>
            <person name="de Groot N.N."/>
        </authorList>
    </citation>
    <scope>NUCLEOTIDE SEQUENCE [LARGE SCALE GENOMIC DNA]</scope>
    <source>
        <strain evidence="1 2">EP1-55-1</strain>
    </source>
</reference>
<name>A0A1I5USL8_9BACT</name>
<dbReference type="RefSeq" id="WP_177202064.1">
    <property type="nucleotide sequence ID" value="NZ_FOXB01000070.1"/>
</dbReference>
<proteinExistence type="predicted"/>